<dbReference type="CDD" id="cd07925">
    <property type="entry name" value="LigA_like_1"/>
    <property type="match status" value="1"/>
</dbReference>
<feature type="domain" description="Extradiol ring-cleavage dioxygenase LigAB LigA subunit" evidence="1">
    <location>
        <begin position="28"/>
        <end position="113"/>
    </location>
</feature>
<evidence type="ECO:0000313" key="3">
    <source>
        <dbReference type="Proteomes" id="UP000252086"/>
    </source>
</evidence>
<reference evidence="2 3" key="1">
    <citation type="submission" date="2018-06" db="EMBL/GenBank/DDBJ databases">
        <title>Genomic Encyclopedia of Type Strains, Phase III (KMG-III): the genomes of soil and plant-associated and newly described type strains.</title>
        <authorList>
            <person name="Whitman W."/>
        </authorList>
    </citation>
    <scope>NUCLEOTIDE SEQUENCE [LARGE SCALE GENOMIC DNA]</scope>
    <source>
        <strain evidence="2 3">CECT 7732</strain>
    </source>
</reference>
<evidence type="ECO:0000313" key="2">
    <source>
        <dbReference type="EMBL" id="RBO85844.1"/>
    </source>
</evidence>
<dbReference type="SUPFAM" id="SSF48076">
    <property type="entry name" value="LigA subunit of an aromatic-ring-opening dioxygenase LigAB"/>
    <property type="match status" value="1"/>
</dbReference>
<dbReference type="OrthoDB" id="8685817at2"/>
<gene>
    <name evidence="2" type="ORF">DFP76_101118</name>
</gene>
<keyword evidence="2" id="KW-0560">Oxidoreductase</keyword>
<sequence>MMTANDPTQPVPGTYLFDGKMAKKGYGLNKMCYSFNEQAARDEFNKDPDAYCAKFGLTEAQIKAIHERDIIGLLQQGGSIYYVAKFAGLLKLNMQDIGAIQTGMSLEEFKAMLVKRGSGEA</sequence>
<protein>
    <submittedName>
        <fullName evidence="2">Protocatechuate 4,5-dioxygenase alpha subunit</fullName>
    </submittedName>
</protein>
<dbReference type="Pfam" id="PF07746">
    <property type="entry name" value="LigA"/>
    <property type="match status" value="1"/>
</dbReference>
<name>A0A366D8Q9_9GAMM</name>
<dbReference type="InterPro" id="IPR036622">
    <property type="entry name" value="LigA_sf"/>
</dbReference>
<proteinExistence type="predicted"/>
<accession>A0A366D8Q9</accession>
<keyword evidence="2" id="KW-0223">Dioxygenase</keyword>
<keyword evidence="3" id="KW-1185">Reference proteome</keyword>
<dbReference type="AlphaFoldDB" id="A0A366D8Q9"/>
<dbReference type="NCBIfam" id="NF009918">
    <property type="entry name" value="PRK13378.1"/>
    <property type="match status" value="1"/>
</dbReference>
<dbReference type="InterPro" id="IPR011986">
    <property type="entry name" value="Xdiol_dOase_LigA"/>
</dbReference>
<dbReference type="Proteomes" id="UP000252086">
    <property type="component" value="Unassembled WGS sequence"/>
</dbReference>
<dbReference type="EMBL" id="QNRF01000001">
    <property type="protein sequence ID" value="RBO85844.1"/>
    <property type="molecule type" value="Genomic_DNA"/>
</dbReference>
<organism evidence="2 3">
    <name type="scientific">Marinomonas aquiplantarum</name>
    <dbReference type="NCBI Taxonomy" id="491951"/>
    <lineage>
        <taxon>Bacteria</taxon>
        <taxon>Pseudomonadati</taxon>
        <taxon>Pseudomonadota</taxon>
        <taxon>Gammaproteobacteria</taxon>
        <taxon>Oceanospirillales</taxon>
        <taxon>Oceanospirillaceae</taxon>
        <taxon>Marinomonas</taxon>
    </lineage>
</organism>
<dbReference type="RefSeq" id="WP_113872751.1">
    <property type="nucleotide sequence ID" value="NZ_QNRF01000001.1"/>
</dbReference>
<dbReference type="GO" id="GO:0051213">
    <property type="term" value="F:dioxygenase activity"/>
    <property type="evidence" value="ECO:0007669"/>
    <property type="project" value="UniProtKB-KW"/>
</dbReference>
<dbReference type="Gene3D" id="1.10.700.10">
    <property type="entry name" value="Dioxygenase LigAB, LigA subunit"/>
    <property type="match status" value="1"/>
</dbReference>
<evidence type="ECO:0000259" key="1">
    <source>
        <dbReference type="Pfam" id="PF07746"/>
    </source>
</evidence>
<comment type="caution">
    <text evidence="2">The sequence shown here is derived from an EMBL/GenBank/DDBJ whole genome shotgun (WGS) entry which is preliminary data.</text>
</comment>